<reference evidence="1" key="1">
    <citation type="submission" date="2022-01" db="EMBL/GenBank/DDBJ databases">
        <title>Genome-Based Taxonomic Classification of the Phylum Actinobacteria.</title>
        <authorList>
            <person name="Gao Y."/>
        </authorList>
    </citation>
    <scope>NUCLEOTIDE SEQUENCE</scope>
    <source>
        <strain evidence="1">KLBMP 8922</strain>
    </source>
</reference>
<dbReference type="EMBL" id="JAKFHA010000038">
    <property type="protein sequence ID" value="MCF2532717.1"/>
    <property type="molecule type" value="Genomic_DNA"/>
</dbReference>
<name>A0AA41Q7K8_9ACTN</name>
<gene>
    <name evidence="1" type="ORF">LZ495_36665</name>
</gene>
<proteinExistence type="predicted"/>
<comment type="caution">
    <text evidence="1">The sequence shown here is derived from an EMBL/GenBank/DDBJ whole genome shotgun (WGS) entry which is preliminary data.</text>
</comment>
<dbReference type="AlphaFoldDB" id="A0AA41Q7K8"/>
<sequence length="135" mass="14692">MTQPLITFPDIERLVVDYLDARPEMAGTTVDNRPPAGFDGTAKTVLVSRVGGAWLDNQRLDAPLVDLEVYGPDKTAAHTVALTTRALLMQARDAALSGAVVADVAEEDGPRWLPDYNHAAANRYVMTYRLTVRPA</sequence>
<evidence type="ECO:0000313" key="1">
    <source>
        <dbReference type="EMBL" id="MCF2532717.1"/>
    </source>
</evidence>
<accession>A0AA41Q7K8</accession>
<dbReference type="Proteomes" id="UP001165378">
    <property type="component" value="Unassembled WGS sequence"/>
</dbReference>
<evidence type="ECO:0008006" key="3">
    <source>
        <dbReference type="Google" id="ProtNLM"/>
    </source>
</evidence>
<evidence type="ECO:0000313" key="2">
    <source>
        <dbReference type="Proteomes" id="UP001165378"/>
    </source>
</evidence>
<organism evidence="1 2">
    <name type="scientific">Yinghuangia soli</name>
    <dbReference type="NCBI Taxonomy" id="2908204"/>
    <lineage>
        <taxon>Bacteria</taxon>
        <taxon>Bacillati</taxon>
        <taxon>Actinomycetota</taxon>
        <taxon>Actinomycetes</taxon>
        <taxon>Kitasatosporales</taxon>
        <taxon>Streptomycetaceae</taxon>
        <taxon>Yinghuangia</taxon>
    </lineage>
</organism>
<keyword evidence="2" id="KW-1185">Reference proteome</keyword>
<protein>
    <recommendedName>
        <fullName evidence="3">Tail terminator</fullName>
    </recommendedName>
</protein>
<dbReference type="RefSeq" id="WP_235057491.1">
    <property type="nucleotide sequence ID" value="NZ_JAKFHA010000038.1"/>
</dbReference>